<dbReference type="PANTHER" id="PTHR38590:SF1">
    <property type="entry name" value="BLL0828 PROTEIN"/>
    <property type="match status" value="1"/>
</dbReference>
<keyword evidence="2" id="KW-0378">Hydrolase</keyword>
<dbReference type="InterPro" id="IPR011335">
    <property type="entry name" value="Restrct_endonuc-II-like"/>
</dbReference>
<name>A0A4Y6PSQ5_PERCE</name>
<dbReference type="SUPFAM" id="SSF52980">
    <property type="entry name" value="Restriction endonuclease-like"/>
    <property type="match status" value="1"/>
</dbReference>
<keyword evidence="2" id="KW-0540">Nuclease</keyword>
<evidence type="ECO:0000313" key="2">
    <source>
        <dbReference type="EMBL" id="QDG51338.1"/>
    </source>
</evidence>
<dbReference type="OrthoDB" id="9798754at2"/>
<dbReference type="PANTHER" id="PTHR38590">
    <property type="entry name" value="BLL0828 PROTEIN"/>
    <property type="match status" value="1"/>
</dbReference>
<gene>
    <name evidence="2" type="ORF">FIV42_11475</name>
</gene>
<reference evidence="2 3" key="1">
    <citation type="submission" date="2019-06" db="EMBL/GenBank/DDBJ databases">
        <title>Persicimonas caeni gen. nov., sp. nov., a predatory bacterium isolated from solar saltern.</title>
        <authorList>
            <person name="Wang S."/>
        </authorList>
    </citation>
    <scope>NUCLEOTIDE SEQUENCE [LARGE SCALE GENOMIC DNA]</scope>
    <source>
        <strain evidence="2 3">YN101</strain>
    </source>
</reference>
<dbReference type="InterPro" id="IPR047216">
    <property type="entry name" value="Endonuclease_DUF559_bact"/>
</dbReference>
<keyword evidence="3" id="KW-1185">Reference proteome</keyword>
<dbReference type="EMBL" id="CP041186">
    <property type="protein sequence ID" value="QDG51338.1"/>
    <property type="molecule type" value="Genomic_DNA"/>
</dbReference>
<dbReference type="AlphaFoldDB" id="A0A4Y6PSQ5"/>
<keyword evidence="2" id="KW-0255">Endonuclease</keyword>
<proteinExistence type="predicted"/>
<organism evidence="2 3">
    <name type="scientific">Persicimonas caeni</name>
    <dbReference type="NCBI Taxonomy" id="2292766"/>
    <lineage>
        <taxon>Bacteria</taxon>
        <taxon>Deltaproteobacteria</taxon>
        <taxon>Bradymonadales</taxon>
        <taxon>Bradymonadaceae</taxon>
        <taxon>Persicimonas</taxon>
    </lineage>
</organism>
<evidence type="ECO:0000259" key="1">
    <source>
        <dbReference type="Pfam" id="PF04480"/>
    </source>
</evidence>
<accession>A0A5B8YA79</accession>
<dbReference type="CDD" id="cd01038">
    <property type="entry name" value="Endonuclease_DUF559"/>
    <property type="match status" value="1"/>
</dbReference>
<dbReference type="Pfam" id="PF04480">
    <property type="entry name" value="DUF559"/>
    <property type="match status" value="1"/>
</dbReference>
<sequence>MQINKAHKKELLKRARTMRSNPTDAERLLWNRLRNKQLGGHKFRRQNVMAPYIVDFYCAAKKLVVEVDGDVHDEEGQQAKDETRDEFLEREYGVEVVRFGMCQDSCRV</sequence>
<evidence type="ECO:0000313" key="3">
    <source>
        <dbReference type="Proteomes" id="UP000315995"/>
    </source>
</evidence>
<protein>
    <submittedName>
        <fullName evidence="2">Endonuclease domain-containing protein</fullName>
    </submittedName>
</protein>
<accession>A0A4Y6PSQ5</accession>
<feature type="domain" description="DUF559" evidence="1">
    <location>
        <begin position="11"/>
        <end position="99"/>
    </location>
</feature>
<dbReference type="InterPro" id="IPR007569">
    <property type="entry name" value="DUF559"/>
</dbReference>
<dbReference type="GO" id="GO:0004519">
    <property type="term" value="F:endonuclease activity"/>
    <property type="evidence" value="ECO:0007669"/>
    <property type="project" value="UniProtKB-KW"/>
</dbReference>
<dbReference type="Proteomes" id="UP000315995">
    <property type="component" value="Chromosome"/>
</dbReference>
<dbReference type="Gene3D" id="3.40.960.10">
    <property type="entry name" value="VSR Endonuclease"/>
    <property type="match status" value="1"/>
</dbReference>
<dbReference type="RefSeq" id="WP_141197823.1">
    <property type="nucleotide sequence ID" value="NZ_CP041186.1"/>
</dbReference>